<dbReference type="EMBL" id="CAJZBQ010000056">
    <property type="protein sequence ID" value="CAG9333018.1"/>
    <property type="molecule type" value="Genomic_DNA"/>
</dbReference>
<keyword evidence="8" id="KW-1185">Reference proteome</keyword>
<dbReference type="InterPro" id="IPR045234">
    <property type="entry name" value="Unkempt-like"/>
</dbReference>
<dbReference type="InterPro" id="IPR000571">
    <property type="entry name" value="Znf_CCCH"/>
</dbReference>
<dbReference type="SUPFAM" id="SSF90229">
    <property type="entry name" value="CCCH zinc finger"/>
    <property type="match status" value="1"/>
</dbReference>
<dbReference type="Gene3D" id="4.10.1000.10">
    <property type="entry name" value="Zinc finger, CCCH-type"/>
    <property type="match status" value="1"/>
</dbReference>
<keyword evidence="2 5" id="KW-0863">Zinc-finger</keyword>
<gene>
    <name evidence="7" type="ORF">BSTOLATCC_MIC57839</name>
</gene>
<evidence type="ECO:0000256" key="4">
    <source>
        <dbReference type="ARBA" id="ARBA00023125"/>
    </source>
</evidence>
<evidence type="ECO:0000259" key="6">
    <source>
        <dbReference type="PROSITE" id="PS50103"/>
    </source>
</evidence>
<dbReference type="SMART" id="SM00356">
    <property type="entry name" value="ZnF_C3H1"/>
    <property type="match status" value="3"/>
</dbReference>
<dbReference type="Proteomes" id="UP001162131">
    <property type="component" value="Unassembled WGS sequence"/>
</dbReference>
<comment type="caution">
    <text evidence="7">The sequence shown here is derived from an EMBL/GenBank/DDBJ whole genome shotgun (WGS) entry which is preliminary data.</text>
</comment>
<evidence type="ECO:0000256" key="2">
    <source>
        <dbReference type="ARBA" id="ARBA00022771"/>
    </source>
</evidence>
<dbReference type="AlphaFoldDB" id="A0AAU9K3A6"/>
<feature type="domain" description="C3H1-type" evidence="6">
    <location>
        <begin position="207"/>
        <end position="236"/>
    </location>
</feature>
<dbReference type="Pfam" id="PF25512">
    <property type="entry name" value="zf-CCCH_AtC3H23"/>
    <property type="match status" value="1"/>
</dbReference>
<dbReference type="PANTHER" id="PTHR14493">
    <property type="entry name" value="UNKEMPT FAMILY MEMBER"/>
    <property type="match status" value="1"/>
</dbReference>
<keyword evidence="1 5" id="KW-0479">Metal-binding</keyword>
<protein>
    <recommendedName>
        <fullName evidence="6">C3H1-type domain-containing protein</fullName>
    </recommendedName>
</protein>
<accession>A0AAU9K3A6</accession>
<keyword evidence="3 5" id="KW-0862">Zinc</keyword>
<feature type="zinc finger region" description="C3H1-type" evidence="5">
    <location>
        <begin position="53"/>
        <end position="81"/>
    </location>
</feature>
<name>A0AAU9K3A6_9CILI</name>
<dbReference type="GO" id="GO:0008270">
    <property type="term" value="F:zinc ion binding"/>
    <property type="evidence" value="ECO:0007669"/>
    <property type="project" value="UniProtKB-KW"/>
</dbReference>
<organism evidence="7 8">
    <name type="scientific">Blepharisma stoltei</name>
    <dbReference type="NCBI Taxonomy" id="1481888"/>
    <lineage>
        <taxon>Eukaryota</taxon>
        <taxon>Sar</taxon>
        <taxon>Alveolata</taxon>
        <taxon>Ciliophora</taxon>
        <taxon>Postciliodesmatophora</taxon>
        <taxon>Heterotrichea</taxon>
        <taxon>Heterotrichida</taxon>
        <taxon>Blepharismidae</taxon>
        <taxon>Blepharisma</taxon>
    </lineage>
</organism>
<dbReference type="InterPro" id="IPR036855">
    <property type="entry name" value="Znf_CCCH_sf"/>
</dbReference>
<sequence length="561" mass="64958">MLAVNELPQHISFLQTYLVQPCTRQCHSQQTCLNYHSLSERRRSPFLSSGNLAYTAVMCHQLIQGKNCSKGDSCSSCHTFSELNYHPSKYKTTWCSQEDCRGPTLCADAHRDFEPLRIFQATPKAHSISTLVEKPEHLNLSYFKTQPCKITTPHNPKHCEFYHSNRDKRRLDHYSPDLCGDGEKEVCGNEACGKSHNRVEQLYHPEKYKTKFCTFFPYKTENCDYGNFCSFAHSEDDIKVELIHNYPRDHNFYLNHFKTVWCPFNAPHDKALCVYAHNWQDFRRKPNQVDYESLPCPNWKSSTFILSYEEGGCHNMMSCTRCHGWKEIEYHPRTYKTRSCTLGRNCPKMQDCPFYHSTKDRRIVDSSPFKEYPINSNYKSQTPHPQKCMLSPDPHQKIAQTPFCLNKPFSFGFIPTENVAAVNHINSTTDEFVLHRGIAARKGLSAEASSFNSENNANLDARVLQFLARHKLRHLKNMFVGVKWEDLGSVKLDGGYAELLSKALQEEKAEMEMADELFDHVFTKELKNEDLIINKNVWKMENPKKGNAPVTFSSFPTFSIW</sequence>
<feature type="zinc finger region" description="C3H1-type" evidence="5">
    <location>
        <begin position="207"/>
        <end position="236"/>
    </location>
</feature>
<dbReference type="GO" id="GO:0003677">
    <property type="term" value="F:DNA binding"/>
    <property type="evidence" value="ECO:0007669"/>
    <property type="project" value="UniProtKB-KW"/>
</dbReference>
<evidence type="ECO:0000313" key="8">
    <source>
        <dbReference type="Proteomes" id="UP001162131"/>
    </source>
</evidence>
<reference evidence="7" key="1">
    <citation type="submission" date="2021-09" db="EMBL/GenBank/DDBJ databases">
        <authorList>
            <consortium name="AG Swart"/>
            <person name="Singh M."/>
            <person name="Singh A."/>
            <person name="Seah K."/>
            <person name="Emmerich C."/>
        </authorList>
    </citation>
    <scope>NUCLEOTIDE SEQUENCE</scope>
    <source>
        <strain evidence="7">ATCC30299</strain>
    </source>
</reference>
<evidence type="ECO:0000256" key="1">
    <source>
        <dbReference type="ARBA" id="ARBA00022723"/>
    </source>
</evidence>
<feature type="domain" description="C3H1-type" evidence="6">
    <location>
        <begin position="53"/>
        <end position="81"/>
    </location>
</feature>
<evidence type="ECO:0000313" key="7">
    <source>
        <dbReference type="EMBL" id="CAG9333018.1"/>
    </source>
</evidence>
<evidence type="ECO:0000256" key="3">
    <source>
        <dbReference type="ARBA" id="ARBA00022833"/>
    </source>
</evidence>
<evidence type="ECO:0000256" key="5">
    <source>
        <dbReference type="PROSITE-ProRule" id="PRU00723"/>
    </source>
</evidence>
<dbReference type="InterPro" id="IPR057444">
    <property type="entry name" value="Znf-CCCH_AtC3H23-like"/>
</dbReference>
<keyword evidence="4" id="KW-0238">DNA-binding</keyword>
<dbReference type="PROSITE" id="PS50103">
    <property type="entry name" value="ZF_C3H1"/>
    <property type="match status" value="2"/>
</dbReference>
<dbReference type="PANTHER" id="PTHR14493:SF50">
    <property type="entry name" value="RING FINGER PROTEIN UNKEMPT"/>
    <property type="match status" value="1"/>
</dbReference>
<proteinExistence type="predicted"/>